<keyword evidence="2 4" id="KW-0808">Transferase</keyword>
<evidence type="ECO:0000313" key="5">
    <source>
        <dbReference type="Proteomes" id="UP000179076"/>
    </source>
</evidence>
<organism evidence="4 5">
    <name type="scientific">Candidatus Muproteobacteria bacterium RBG_16_60_9</name>
    <dbReference type="NCBI Taxonomy" id="1817755"/>
    <lineage>
        <taxon>Bacteria</taxon>
        <taxon>Pseudomonadati</taxon>
        <taxon>Pseudomonadota</taxon>
        <taxon>Candidatus Muproteobacteria</taxon>
    </lineage>
</organism>
<gene>
    <name evidence="4" type="ORF">A2W18_01140</name>
</gene>
<dbReference type="PANTHER" id="PTHR43397:SF1">
    <property type="entry name" value="ERGOTHIONEINE BIOSYNTHESIS PROTEIN 1"/>
    <property type="match status" value="1"/>
</dbReference>
<reference evidence="4 5" key="1">
    <citation type="journal article" date="2016" name="Nat. Commun.">
        <title>Thousands of microbial genomes shed light on interconnected biogeochemical processes in an aquifer system.</title>
        <authorList>
            <person name="Anantharaman K."/>
            <person name="Brown C.T."/>
            <person name="Hug L.A."/>
            <person name="Sharon I."/>
            <person name="Castelle C.J."/>
            <person name="Probst A.J."/>
            <person name="Thomas B.C."/>
            <person name="Singh A."/>
            <person name="Wilkins M.J."/>
            <person name="Karaoz U."/>
            <person name="Brodie E.L."/>
            <person name="Williams K.H."/>
            <person name="Hubbard S.S."/>
            <person name="Banfield J.F."/>
        </authorList>
    </citation>
    <scope>NUCLEOTIDE SEQUENCE [LARGE SCALE GENOMIC DNA]</scope>
</reference>
<dbReference type="Proteomes" id="UP000179076">
    <property type="component" value="Unassembled WGS sequence"/>
</dbReference>
<sequence>MKAAVRFYDELAAEPDLIGELVAGLESRPRAISPKFLYDTRGSELFERICRLPEDYLTRTEIAILKACGPNIARRVDPGTVLVELGSGASEKVRLLLDALRPRAYLGIDISRDFLLDSTRRLAHDYPWLSVHAACADFSQPLSLTYPPPELPRLVFFPGSSIGNFTPEESVAFLERLQPLVRPGGGLVLGVDLQKDPRVIHAAYNDAQGVTAAFIRNVLTRLRREYGAKVDVDAFAYDARYSEEQGRVEINLVSRNEQEIRLAGRAFPFATGERLHIEYSYKYTVDGFQTLARLAGYDPLAVWTDPRRYFSVHYLRLPA</sequence>
<dbReference type="InterPro" id="IPR019257">
    <property type="entry name" value="MeTrfase_dom"/>
</dbReference>
<evidence type="ECO:0000256" key="1">
    <source>
        <dbReference type="ARBA" id="ARBA00022603"/>
    </source>
</evidence>
<dbReference type="InterPro" id="IPR035094">
    <property type="entry name" value="EgtD"/>
</dbReference>
<dbReference type="GO" id="GO:0008168">
    <property type="term" value="F:methyltransferase activity"/>
    <property type="evidence" value="ECO:0007669"/>
    <property type="project" value="UniProtKB-KW"/>
</dbReference>
<evidence type="ECO:0000313" key="4">
    <source>
        <dbReference type="EMBL" id="OGI68350.1"/>
    </source>
</evidence>
<dbReference type="AlphaFoldDB" id="A0A1F6VFE7"/>
<name>A0A1F6VFE7_9PROT</name>
<comment type="caution">
    <text evidence="4">The sequence shown here is derived from an EMBL/GenBank/DDBJ whole genome shotgun (WGS) entry which is preliminary data.</text>
</comment>
<dbReference type="NCBIfam" id="TIGR03438">
    <property type="entry name" value="egtD_ergothio"/>
    <property type="match status" value="1"/>
</dbReference>
<keyword evidence="1 4" id="KW-0489">Methyltransferase</keyword>
<dbReference type="EMBL" id="MFSP01000041">
    <property type="protein sequence ID" value="OGI68350.1"/>
    <property type="molecule type" value="Genomic_DNA"/>
</dbReference>
<dbReference type="InterPro" id="IPR051128">
    <property type="entry name" value="EgtD_Methyltrsf_superfamily"/>
</dbReference>
<dbReference type="InterPro" id="IPR017804">
    <property type="entry name" value="MeTrfase_EgtD-like"/>
</dbReference>
<dbReference type="InterPro" id="IPR029063">
    <property type="entry name" value="SAM-dependent_MTases_sf"/>
</dbReference>
<dbReference type="PIRSF" id="PIRSF018005">
    <property type="entry name" value="UCP018005"/>
    <property type="match status" value="1"/>
</dbReference>
<evidence type="ECO:0000259" key="3">
    <source>
        <dbReference type="Pfam" id="PF10017"/>
    </source>
</evidence>
<evidence type="ECO:0000256" key="2">
    <source>
        <dbReference type="ARBA" id="ARBA00022679"/>
    </source>
</evidence>
<feature type="domain" description="Histidine-specific methyltransferase SAM-dependent" evidence="3">
    <location>
        <begin position="20"/>
        <end position="316"/>
    </location>
</feature>
<dbReference type="SUPFAM" id="SSF53335">
    <property type="entry name" value="S-adenosyl-L-methionine-dependent methyltransferases"/>
    <property type="match status" value="1"/>
</dbReference>
<dbReference type="Pfam" id="PF10017">
    <property type="entry name" value="Methyltransf_33"/>
    <property type="match status" value="1"/>
</dbReference>
<dbReference type="GO" id="GO:0032259">
    <property type="term" value="P:methylation"/>
    <property type="evidence" value="ECO:0007669"/>
    <property type="project" value="UniProtKB-KW"/>
</dbReference>
<protein>
    <submittedName>
        <fullName evidence="4">Dimethylhistidine N-methyltransferase</fullName>
    </submittedName>
</protein>
<proteinExistence type="predicted"/>
<dbReference type="PANTHER" id="PTHR43397">
    <property type="entry name" value="ERGOTHIONEINE BIOSYNTHESIS PROTEIN 1"/>
    <property type="match status" value="1"/>
</dbReference>
<dbReference type="Gene3D" id="3.40.50.150">
    <property type="entry name" value="Vaccinia Virus protein VP39"/>
    <property type="match status" value="1"/>
</dbReference>
<accession>A0A1F6VFE7</accession>